<dbReference type="SMART" id="SM00233">
    <property type="entry name" value="PH"/>
    <property type="match status" value="1"/>
</dbReference>
<evidence type="ECO:0000259" key="4">
    <source>
        <dbReference type="PROSITE" id="PS50002"/>
    </source>
</evidence>
<keyword evidence="2" id="KW-0597">Phosphoprotein</keyword>
<comment type="caution">
    <text evidence="6">The sequence shown here is derived from an EMBL/GenBank/DDBJ whole genome shotgun (WGS) entry which is preliminary data.</text>
</comment>
<evidence type="ECO:0000256" key="2">
    <source>
        <dbReference type="ARBA" id="ARBA00022553"/>
    </source>
</evidence>
<evidence type="ECO:0000259" key="5">
    <source>
        <dbReference type="PROSITE" id="PS50003"/>
    </source>
</evidence>
<dbReference type="InterPro" id="IPR001849">
    <property type="entry name" value="PH_domain"/>
</dbReference>
<dbReference type="Gene3D" id="2.30.30.40">
    <property type="entry name" value="SH3 Domains"/>
    <property type="match status" value="1"/>
</dbReference>
<dbReference type="InterPro" id="IPR045188">
    <property type="entry name" value="Boi1/Boi2-like"/>
</dbReference>
<dbReference type="SUPFAM" id="SSF50729">
    <property type="entry name" value="PH domain-like"/>
    <property type="match status" value="1"/>
</dbReference>
<dbReference type="PANTHER" id="PTHR22902">
    <property type="entry name" value="SESQUIPEDALIAN"/>
    <property type="match status" value="1"/>
</dbReference>
<evidence type="ECO:0000313" key="7">
    <source>
        <dbReference type="Proteomes" id="UP001281761"/>
    </source>
</evidence>
<dbReference type="PANTHER" id="PTHR22902:SF27">
    <property type="entry name" value="PLECKSTRIN HOMOLOGY DOMAIN-CONTAINING FAMILY A MEMBER 3"/>
    <property type="match status" value="1"/>
</dbReference>
<dbReference type="PROSITE" id="PS50002">
    <property type="entry name" value="SH3"/>
    <property type="match status" value="1"/>
</dbReference>
<dbReference type="PRINTS" id="PR00452">
    <property type="entry name" value="SH3DOMAIN"/>
</dbReference>
<dbReference type="EMBL" id="JARBJD010000226">
    <property type="protein sequence ID" value="KAK2946509.1"/>
    <property type="molecule type" value="Genomic_DNA"/>
</dbReference>
<feature type="domain" description="SH3" evidence="4">
    <location>
        <begin position="1"/>
        <end position="60"/>
    </location>
</feature>
<dbReference type="SMART" id="SM00326">
    <property type="entry name" value="SH3"/>
    <property type="match status" value="1"/>
</dbReference>
<dbReference type="Proteomes" id="UP001281761">
    <property type="component" value="Unassembled WGS sequence"/>
</dbReference>
<evidence type="ECO:0000256" key="3">
    <source>
        <dbReference type="PROSITE-ProRule" id="PRU00192"/>
    </source>
</evidence>
<sequence>MTTTSLRAQYDFNARVSGELSFKVGDIITLIEKNDSGMWIGSLNGDTGLFPYNFVAEITEDSKSNHSYPERVEAHTPVEGWLTKQGHFRKNWKRRWFTLQGNTLHYSEKPNSPKELGTISLKGTSIKSGESVGGSPFTFHLFQPNNPSAKEFYLRADDVNQMNAWVTAILRASS</sequence>
<proteinExistence type="predicted"/>
<dbReference type="CDD" id="cd00174">
    <property type="entry name" value="SH3"/>
    <property type="match status" value="1"/>
</dbReference>
<evidence type="ECO:0000313" key="6">
    <source>
        <dbReference type="EMBL" id="KAK2946509.1"/>
    </source>
</evidence>
<gene>
    <name evidence="6" type="ORF">BLNAU_18551</name>
</gene>
<protein>
    <submittedName>
        <fullName evidence="6">PH domain containing protein</fullName>
    </submittedName>
</protein>
<dbReference type="Pfam" id="PF00169">
    <property type="entry name" value="PH"/>
    <property type="match status" value="1"/>
</dbReference>
<name>A0ABQ9X5A8_9EUKA</name>
<dbReference type="Pfam" id="PF14604">
    <property type="entry name" value="SH3_9"/>
    <property type="match status" value="1"/>
</dbReference>
<dbReference type="InterPro" id="IPR001452">
    <property type="entry name" value="SH3_domain"/>
</dbReference>
<reference evidence="6 7" key="1">
    <citation type="journal article" date="2022" name="bioRxiv">
        <title>Genomics of Preaxostyla Flagellates Illuminates Evolutionary Transitions and the Path Towards Mitochondrial Loss.</title>
        <authorList>
            <person name="Novak L.V.F."/>
            <person name="Treitli S.C."/>
            <person name="Pyrih J."/>
            <person name="Halakuc P."/>
            <person name="Pipaliya S.V."/>
            <person name="Vacek V."/>
            <person name="Brzon O."/>
            <person name="Soukal P."/>
            <person name="Eme L."/>
            <person name="Dacks J.B."/>
            <person name="Karnkowska A."/>
            <person name="Elias M."/>
            <person name="Hampl V."/>
        </authorList>
    </citation>
    <scope>NUCLEOTIDE SEQUENCE [LARGE SCALE GENOMIC DNA]</scope>
    <source>
        <strain evidence="6">NAU3</strain>
        <tissue evidence="6">Gut</tissue>
    </source>
</reference>
<dbReference type="SUPFAM" id="SSF50044">
    <property type="entry name" value="SH3-domain"/>
    <property type="match status" value="1"/>
</dbReference>
<dbReference type="PROSITE" id="PS50003">
    <property type="entry name" value="PH_DOMAIN"/>
    <property type="match status" value="1"/>
</dbReference>
<dbReference type="InterPro" id="IPR011993">
    <property type="entry name" value="PH-like_dom_sf"/>
</dbReference>
<dbReference type="Gene3D" id="2.30.29.30">
    <property type="entry name" value="Pleckstrin-homology domain (PH domain)/Phosphotyrosine-binding domain (PTB)"/>
    <property type="match status" value="1"/>
</dbReference>
<accession>A0ABQ9X5A8</accession>
<organism evidence="6 7">
    <name type="scientific">Blattamonas nauphoetae</name>
    <dbReference type="NCBI Taxonomy" id="2049346"/>
    <lineage>
        <taxon>Eukaryota</taxon>
        <taxon>Metamonada</taxon>
        <taxon>Preaxostyla</taxon>
        <taxon>Oxymonadida</taxon>
        <taxon>Blattamonas</taxon>
    </lineage>
</organism>
<keyword evidence="1 3" id="KW-0728">SH3 domain</keyword>
<dbReference type="InterPro" id="IPR036028">
    <property type="entry name" value="SH3-like_dom_sf"/>
</dbReference>
<feature type="domain" description="PH" evidence="5">
    <location>
        <begin position="75"/>
        <end position="174"/>
    </location>
</feature>
<keyword evidence="7" id="KW-1185">Reference proteome</keyword>
<evidence type="ECO:0000256" key="1">
    <source>
        <dbReference type="ARBA" id="ARBA00022443"/>
    </source>
</evidence>